<gene>
    <name evidence="5" type="ORF">B8A44_05310</name>
    <name evidence="4" type="ORF">FNV33_06020</name>
</gene>
<evidence type="ECO:0000313" key="4">
    <source>
        <dbReference type="EMBL" id="QDO91631.1"/>
    </source>
</evidence>
<reference evidence="5 6" key="1">
    <citation type="submission" date="2017-03" db="EMBL/GenBank/DDBJ databases">
        <title>wgs assembly of Dolosigranulum pigrum KPL CDC strains.</title>
        <authorList>
            <person name="Brugger S.D."/>
            <person name="Pettigrew M."/>
            <person name="Kong Y."/>
            <person name="Lemon K.P."/>
        </authorList>
    </citation>
    <scope>NUCLEOTIDE SEQUENCE [LARGE SCALE GENOMIC DNA]</scope>
    <source>
        <strain evidence="5 6">KPL1931_CDC4294-98</strain>
    </source>
</reference>
<dbReference type="Proteomes" id="UP000315953">
    <property type="component" value="Chromosome"/>
</dbReference>
<dbReference type="AlphaFoldDB" id="A0A328KMA4"/>
<protein>
    <submittedName>
        <fullName evidence="4">Cysteine hydrolase</fullName>
    </submittedName>
    <submittedName>
        <fullName evidence="5">Isochorismatase</fullName>
    </submittedName>
</protein>
<dbReference type="PANTHER" id="PTHR43540">
    <property type="entry name" value="PEROXYUREIDOACRYLATE/UREIDOACRYLATE AMIDOHYDROLASE-RELATED"/>
    <property type="match status" value="1"/>
</dbReference>
<dbReference type="PANTHER" id="PTHR43540:SF10">
    <property type="entry name" value="ISOCHORISMATASE"/>
    <property type="match status" value="1"/>
</dbReference>
<evidence type="ECO:0000256" key="2">
    <source>
        <dbReference type="ARBA" id="ARBA00022801"/>
    </source>
</evidence>
<evidence type="ECO:0000259" key="3">
    <source>
        <dbReference type="Pfam" id="PF00857"/>
    </source>
</evidence>
<sequence>MQKALIVIDYTNDFVHEDGALTSGEPAQALHDYIANQINEFAQADEFIAFMVDLHHKGDTYHPETALFPPHNVVGSSGRAHYGEVESLYNQLKEKSNVIYRDKTRYSSFAGTDLALRLRERGINEVHLVGVVTDICVLHTAIDAYNLGFDIVVHEQGVASFNEAGHQWALEHFKQALGAKVI</sequence>
<evidence type="ECO:0000313" key="5">
    <source>
        <dbReference type="EMBL" id="RAN63542.1"/>
    </source>
</evidence>
<dbReference type="Gene3D" id="3.40.50.850">
    <property type="entry name" value="Isochorismatase-like"/>
    <property type="match status" value="1"/>
</dbReference>
<dbReference type="InterPro" id="IPR050272">
    <property type="entry name" value="Isochorismatase-like_hydrls"/>
</dbReference>
<dbReference type="EMBL" id="CP041626">
    <property type="protein sequence ID" value="QDO91631.1"/>
    <property type="molecule type" value="Genomic_DNA"/>
</dbReference>
<dbReference type="RefSeq" id="WP_112767618.1">
    <property type="nucleotide sequence ID" value="NZ_CALUAQ010000002.1"/>
</dbReference>
<dbReference type="InterPro" id="IPR000868">
    <property type="entry name" value="Isochorismatase-like_dom"/>
</dbReference>
<dbReference type="CDD" id="cd00431">
    <property type="entry name" value="cysteine_hydrolases"/>
    <property type="match status" value="1"/>
</dbReference>
<proteinExistence type="inferred from homology"/>
<dbReference type="KEGG" id="dpm:FNV33_06020"/>
<accession>A0A328KMA4</accession>
<feature type="domain" description="Isochorismatase-like" evidence="3">
    <location>
        <begin position="4"/>
        <end position="178"/>
    </location>
</feature>
<dbReference type="GO" id="GO:0016787">
    <property type="term" value="F:hydrolase activity"/>
    <property type="evidence" value="ECO:0007669"/>
    <property type="project" value="UniProtKB-KW"/>
</dbReference>
<dbReference type="InterPro" id="IPR036380">
    <property type="entry name" value="Isochorismatase-like_sf"/>
</dbReference>
<dbReference type="Proteomes" id="UP000249099">
    <property type="component" value="Unassembled WGS sequence"/>
</dbReference>
<comment type="similarity">
    <text evidence="1">Belongs to the isochorismatase family.</text>
</comment>
<evidence type="ECO:0000313" key="7">
    <source>
        <dbReference type="Proteomes" id="UP000315953"/>
    </source>
</evidence>
<evidence type="ECO:0000256" key="1">
    <source>
        <dbReference type="ARBA" id="ARBA00006336"/>
    </source>
</evidence>
<dbReference type="SUPFAM" id="SSF52499">
    <property type="entry name" value="Isochorismatase-like hydrolases"/>
    <property type="match status" value="1"/>
</dbReference>
<reference evidence="4 7" key="2">
    <citation type="submission" date="2019-07" db="EMBL/GenBank/DDBJ databases">
        <title>Genome assembly of a nasal isolate of Dolosigranulum pigrum from a chronic sinusitis patient.</title>
        <authorList>
            <person name="Baig S."/>
            <person name="Overballe-Petersen S."/>
            <person name="Kaspar U."/>
            <person name="Rendboe A."/>
            <person name="de Man T."/>
            <person name="Liu C."/>
            <person name="Price L.B."/>
            <person name="Stegger M."/>
            <person name="Becker K."/>
            <person name="Skytt Andersen P."/>
        </authorList>
    </citation>
    <scope>NUCLEOTIDE SEQUENCE [LARGE SCALE GENOMIC DNA]</scope>
    <source>
        <strain evidence="4 7">83VPs-KB5</strain>
    </source>
</reference>
<evidence type="ECO:0000313" key="6">
    <source>
        <dbReference type="Proteomes" id="UP000249099"/>
    </source>
</evidence>
<dbReference type="Pfam" id="PF00857">
    <property type="entry name" value="Isochorismatase"/>
    <property type="match status" value="1"/>
</dbReference>
<keyword evidence="2 4" id="KW-0378">Hydrolase</keyword>
<dbReference type="EMBL" id="NAQV01000015">
    <property type="protein sequence ID" value="RAN63542.1"/>
    <property type="molecule type" value="Genomic_DNA"/>
</dbReference>
<name>A0A328KMA4_9LACT</name>
<organism evidence="5 6">
    <name type="scientific">Dolosigranulum pigrum</name>
    <dbReference type="NCBI Taxonomy" id="29394"/>
    <lineage>
        <taxon>Bacteria</taxon>
        <taxon>Bacillati</taxon>
        <taxon>Bacillota</taxon>
        <taxon>Bacilli</taxon>
        <taxon>Lactobacillales</taxon>
        <taxon>Carnobacteriaceae</taxon>
        <taxon>Dolosigranulum</taxon>
    </lineage>
</organism>